<protein>
    <submittedName>
        <fullName evidence="7">Uncharacterized protein</fullName>
    </submittedName>
</protein>
<evidence type="ECO:0000259" key="5">
    <source>
        <dbReference type="Pfam" id="PF06737"/>
    </source>
</evidence>
<dbReference type="GO" id="GO:0042127">
    <property type="term" value="P:regulation of cell population proliferation"/>
    <property type="evidence" value="ECO:0007669"/>
    <property type="project" value="UniProtKB-ARBA"/>
</dbReference>
<evidence type="ECO:0000259" key="6">
    <source>
        <dbReference type="Pfam" id="PF26571"/>
    </source>
</evidence>
<reference evidence="7 8" key="1">
    <citation type="submission" date="2016-06" db="EMBL/GenBank/DDBJ databases">
        <authorList>
            <person name="Kjaerup R.B."/>
            <person name="Dalgaard T.S."/>
            <person name="Juul-Madsen H.R."/>
        </authorList>
    </citation>
    <scope>NUCLEOTIDE SEQUENCE [LARGE SCALE GENOMIC DNA]</scope>
    <source>
        <strain evidence="7 8">E3012</strain>
    </source>
</reference>
<evidence type="ECO:0000313" key="8">
    <source>
        <dbReference type="Proteomes" id="UP000092683"/>
    </source>
</evidence>
<dbReference type="AlphaFoldDB" id="A0A1B9DA73"/>
<dbReference type="GO" id="GO:0010629">
    <property type="term" value="P:negative regulation of gene expression"/>
    <property type="evidence" value="ECO:0007669"/>
    <property type="project" value="UniProtKB-ARBA"/>
</dbReference>
<organism evidence="7 8">
    <name type="scientific">Mycobacterium malmoense</name>
    <dbReference type="NCBI Taxonomy" id="1780"/>
    <lineage>
        <taxon>Bacteria</taxon>
        <taxon>Bacillati</taxon>
        <taxon>Actinomycetota</taxon>
        <taxon>Actinomycetes</taxon>
        <taxon>Mycobacteriales</taxon>
        <taxon>Mycobacteriaceae</taxon>
        <taxon>Mycobacterium</taxon>
    </lineage>
</organism>
<dbReference type="InterPro" id="IPR010618">
    <property type="entry name" value="RPF"/>
</dbReference>
<dbReference type="Proteomes" id="UP000092683">
    <property type="component" value="Unassembled WGS sequence"/>
</dbReference>
<proteinExistence type="inferred from homology"/>
<evidence type="ECO:0000256" key="2">
    <source>
        <dbReference type="ARBA" id="ARBA00022801"/>
    </source>
</evidence>
<dbReference type="CDD" id="cd13925">
    <property type="entry name" value="RPF"/>
    <property type="match status" value="1"/>
</dbReference>
<dbReference type="RefSeq" id="WP_065480328.1">
    <property type="nucleotide sequence ID" value="NZ_MBEE01000080.1"/>
</dbReference>
<comment type="similarity">
    <text evidence="1">Belongs to the transglycosylase family. Rpf subfamily.</text>
</comment>
<dbReference type="Pfam" id="PF06737">
    <property type="entry name" value="Transglycosylas"/>
    <property type="match status" value="1"/>
</dbReference>
<feature type="region of interest" description="Disordered" evidence="4">
    <location>
        <begin position="1128"/>
        <end position="1152"/>
    </location>
</feature>
<keyword evidence="2" id="KW-0378">Hydrolase</keyword>
<dbReference type="GO" id="GO:0016787">
    <property type="term" value="F:hydrolase activity"/>
    <property type="evidence" value="ECO:0007669"/>
    <property type="project" value="UniProtKB-KW"/>
</dbReference>
<dbReference type="InterPro" id="IPR058593">
    <property type="entry name" value="ARB_07466-like_C"/>
</dbReference>
<feature type="compositionally biased region" description="Low complexity" evidence="4">
    <location>
        <begin position="715"/>
        <end position="729"/>
    </location>
</feature>
<dbReference type="GO" id="GO:0005576">
    <property type="term" value="C:extracellular region"/>
    <property type="evidence" value="ECO:0007669"/>
    <property type="project" value="UniProtKB-ARBA"/>
</dbReference>
<comment type="caution">
    <text evidence="7">The sequence shown here is derived from an EMBL/GenBank/DDBJ whole genome shotgun (WGS) entry which is preliminary data.</text>
</comment>
<dbReference type="SUPFAM" id="SSF53955">
    <property type="entry name" value="Lysozyme-like"/>
    <property type="match status" value="1"/>
</dbReference>
<dbReference type="Gene3D" id="1.10.530.10">
    <property type="match status" value="1"/>
</dbReference>
<feature type="compositionally biased region" description="Low complexity" evidence="4">
    <location>
        <begin position="822"/>
        <end position="840"/>
    </location>
</feature>
<evidence type="ECO:0000256" key="4">
    <source>
        <dbReference type="SAM" id="MobiDB-lite"/>
    </source>
</evidence>
<feature type="region of interest" description="Disordered" evidence="4">
    <location>
        <begin position="680"/>
        <end position="730"/>
    </location>
</feature>
<evidence type="ECO:0000256" key="1">
    <source>
        <dbReference type="ARBA" id="ARBA00010830"/>
    </source>
</evidence>
<feature type="domain" description="Resuscitation-promoting factor core lysozyme-like" evidence="5">
    <location>
        <begin position="730"/>
        <end position="808"/>
    </location>
</feature>
<dbReference type="EMBL" id="MBEE01000080">
    <property type="protein sequence ID" value="OCB57636.1"/>
    <property type="molecule type" value="Genomic_DNA"/>
</dbReference>
<feature type="region of interest" description="Disordered" evidence="4">
    <location>
        <begin position="822"/>
        <end position="841"/>
    </location>
</feature>
<accession>A0A1B9DA73</accession>
<dbReference type="Pfam" id="PF26571">
    <property type="entry name" value="VldE"/>
    <property type="match status" value="1"/>
</dbReference>
<evidence type="ECO:0000256" key="3">
    <source>
        <dbReference type="SAM" id="Coils"/>
    </source>
</evidence>
<dbReference type="GO" id="GO:0009372">
    <property type="term" value="P:quorum sensing"/>
    <property type="evidence" value="ECO:0007669"/>
    <property type="project" value="UniProtKB-ARBA"/>
</dbReference>
<sequence length="1193" mass="124546">MPETSQIAAGITRAFREVDPVAAEAGRRWGREIQRGLGDAKVELKADTTKAKAEIDAAAKDKKATVEVDADTAKANAQIDVVARDRKATIEVDADTLNSSWQRSLSQMAPEMTQTLSNAGAQASTSVGGSMSGAMGPVGTALTAALVGGAVTAAAGVAAAMSGAIGLIPAGLGGGIGVIGTLVTGLDGVKDAWDAAGKAADSATKDQAEKAKSVASAQRSLRNAVLDEANAQKDVANARRDARQQLEDLNVQLRGGVIDEKQAILDAQAARRDLATGRFRDAIEYQQAQLRVQQADQRVLEAHERNVQLQQKAAEANAKGVNQADQVVAANQRLAKAQEDVGVAQQNLHDAQSKSSSSLDAFTQAMGKLSPQAQGFILTLRGLKPAWDALKFSVQDSLFAGLGPQVQRLATEYFPVLQRMMTSLGRTMNTAFKDIGAWLSKPETMAAIQQIVSNIGSSFQIWAQSIVPFSNAFLTITKVGSGFLPQLATAITNGANAFNNFIQQAAKSGQLQEWMRTGIQALGEFMKLLPVVGKMFLDLAPIGIPILKSIGMTLTALEPVFRFFGQAVGTSQTFINQFWSAMGRLADKFVDFVKVTWPPVQHVLNTLESVFQRVFGTIANVIERVWRVVKPILDQFRNALGSLDPTGLLGKLGNFFSSGSGGGGTPAVAGGDGASLPTLSSLRGGLQTPLPGTPLPKLSDLRPGPRPWLLNDPLAPGASATSPGAAPSGFNWDAVAQAESSGNWSNADTGHNGHYGGLQFSPATWAAYGGLQFASRPDLATPEQQKIVADRTAFYGWQGTPPQGLGAWETITKGMVPGITTSSQPPAGGAPSASIPGASATLPGGIPGLNLSIPGKAPEEHLQPGAVTLNRIISQLFPDVSSIGGWRAHDPFPDHPSGRALDIMVGANKALGDQINQFLQKNAAALGIQYTLWQQQEWDPGKGPTPMEDRGSPTQNHRDHVHAMIRAGVLPDVNGIVYPSATMPTIASPGGISPDGTYPLGTQNSPFYVMPAQGSSGGEQLGQDFVSGILEIFGIDGSVFKNPMDTGLFKGFKGLMSFLTGGGKGQQQGMPASYWQGAGGGAMPAMGGGDLFAGMGGMLQGIMPQPFGQIRPGGPAQAPDEFQPMLPGSGGNASLPGGFTPSGNKTVGGPQIDQSINIGTINGKPSDIHQTMVDVNVPRARQGVGSIPGMSMP</sequence>
<keyword evidence="3" id="KW-0175">Coiled coil</keyword>
<name>A0A1B9DA73_MYCMA</name>
<dbReference type="InterPro" id="IPR023346">
    <property type="entry name" value="Lysozyme-like_dom_sf"/>
</dbReference>
<feature type="domain" description="ARB-07466-like C-terminal" evidence="6">
    <location>
        <begin position="859"/>
        <end position="957"/>
    </location>
</feature>
<feature type="coiled-coil region" evidence="3">
    <location>
        <begin position="285"/>
        <end position="354"/>
    </location>
</feature>
<gene>
    <name evidence="7" type="ORF">A5677_16865</name>
</gene>
<evidence type="ECO:0000313" key="7">
    <source>
        <dbReference type="EMBL" id="OCB57636.1"/>
    </source>
</evidence>